<reference evidence="2" key="1">
    <citation type="journal article" date="2025" name="Aquaculture">
        <title>Assessment of the bioflocculant production and safety properties of Metabacillus hrfriensis sp. nov. based on phenotypic and whole-genome sequencing analysis.</title>
        <authorList>
            <person name="Zhang R."/>
            <person name="Zhao Z."/>
            <person name="Luo L."/>
            <person name="Wang S."/>
            <person name="Guo K."/>
            <person name="Xu W."/>
        </authorList>
    </citation>
    <scope>NUCLEOTIDE SEQUENCE [LARGE SCALE GENOMIC DNA]</scope>
    <source>
        <strain evidence="2">CT-WN-B3</strain>
    </source>
</reference>
<organism evidence="1 2">
    <name type="scientific">Metabacillus hrfriensis</name>
    <dbReference type="NCBI Taxonomy" id="3048891"/>
    <lineage>
        <taxon>Bacteria</taxon>
        <taxon>Bacillati</taxon>
        <taxon>Bacillota</taxon>
        <taxon>Bacilli</taxon>
        <taxon>Bacillales</taxon>
        <taxon>Bacillaceae</taxon>
        <taxon>Metabacillus</taxon>
    </lineage>
</organism>
<dbReference type="EMBL" id="CP126116">
    <property type="protein sequence ID" value="WHZ59724.1"/>
    <property type="molecule type" value="Genomic_DNA"/>
</dbReference>
<evidence type="ECO:0000313" key="1">
    <source>
        <dbReference type="EMBL" id="WHZ59724.1"/>
    </source>
</evidence>
<evidence type="ECO:0000313" key="2">
    <source>
        <dbReference type="Proteomes" id="UP001226091"/>
    </source>
</evidence>
<dbReference type="Proteomes" id="UP001226091">
    <property type="component" value="Chromosome"/>
</dbReference>
<keyword evidence="2" id="KW-1185">Reference proteome</keyword>
<sequence>MSNLAVKLQQQRQEQHKQMPEQQQTVVITRRPTITVGEKVLIVAFLSVLLFAAVQIVSNSVTVYQSNIEIQKIEAKIQDQQRINSDLTVQVKELSTYERIWAKAKELGLTLNHNNVKVVNE</sequence>
<protein>
    <submittedName>
        <fullName evidence="1">Cell division protein FtsL</fullName>
    </submittedName>
</protein>
<keyword evidence="1" id="KW-0131">Cell cycle</keyword>
<keyword evidence="1" id="KW-0132">Cell division</keyword>
<accession>A0ACD4RHB8</accession>
<gene>
    <name evidence="1" type="primary">ftsL</name>
    <name evidence="1" type="ORF">QLQ22_10480</name>
</gene>
<proteinExistence type="predicted"/>
<name>A0ACD4RHB8_9BACI</name>